<dbReference type="Gene3D" id="3.80.10.10">
    <property type="entry name" value="Ribonuclease Inhibitor"/>
    <property type="match status" value="1"/>
</dbReference>
<name>A0ABR4N1Q6_9FUNG</name>
<evidence type="ECO:0000256" key="2">
    <source>
        <dbReference type="ARBA" id="ARBA00022737"/>
    </source>
</evidence>
<keyword evidence="12" id="KW-1185">Reference proteome</keyword>
<feature type="compositionally biased region" description="Polar residues" evidence="8">
    <location>
        <begin position="36"/>
        <end position="53"/>
    </location>
</feature>
<dbReference type="PROSITE" id="PS50011">
    <property type="entry name" value="PROTEIN_KINASE_DOM"/>
    <property type="match status" value="1"/>
</dbReference>
<dbReference type="SUPFAM" id="SSF56112">
    <property type="entry name" value="Protein kinase-like (PK-like)"/>
    <property type="match status" value="1"/>
</dbReference>
<dbReference type="InterPro" id="IPR001245">
    <property type="entry name" value="Ser-Thr/Tyr_kinase_cat_dom"/>
</dbReference>
<feature type="compositionally biased region" description="Polar residues" evidence="8">
    <location>
        <begin position="20"/>
        <end position="29"/>
    </location>
</feature>
<dbReference type="PANTHER" id="PTHR13183:SF0">
    <property type="entry name" value="AXONEMAL DYNEIN LIGHT INTERMEDIATE POLYPEPTIDE 1"/>
    <property type="match status" value="1"/>
</dbReference>
<feature type="region of interest" description="Disordered" evidence="8">
    <location>
        <begin position="1013"/>
        <end position="1063"/>
    </location>
</feature>
<dbReference type="Gene3D" id="1.10.510.10">
    <property type="entry name" value="Transferase(Phosphotransferase) domain 1"/>
    <property type="match status" value="1"/>
</dbReference>
<dbReference type="Pfam" id="PF20434">
    <property type="entry name" value="BD-FAE"/>
    <property type="match status" value="1"/>
</dbReference>
<keyword evidence="9" id="KW-0812">Transmembrane</keyword>
<dbReference type="InterPro" id="IPR000719">
    <property type="entry name" value="Prot_kinase_dom"/>
</dbReference>
<comment type="caution">
    <text evidence="11">The sequence shown here is derived from an EMBL/GenBank/DDBJ whole genome shotgun (WGS) entry which is preliminary data.</text>
</comment>
<keyword evidence="5" id="KW-0505">Motor protein</keyword>
<comment type="similarity">
    <text evidence="6">Belongs to the inner dynein arm light chain family.</text>
</comment>
<dbReference type="InterPro" id="IPR049492">
    <property type="entry name" value="BD-FAE-like_dom"/>
</dbReference>
<feature type="coiled-coil region" evidence="7">
    <location>
        <begin position="380"/>
        <end position="432"/>
    </location>
</feature>
<dbReference type="Proteomes" id="UP001527925">
    <property type="component" value="Unassembled WGS sequence"/>
</dbReference>
<dbReference type="PANTHER" id="PTHR13183">
    <property type="entry name" value="AXONEMAL INNER ARM DYNEIN LIGHT CHAIN 28"/>
    <property type="match status" value="1"/>
</dbReference>
<feature type="transmembrane region" description="Helical" evidence="9">
    <location>
        <begin position="1278"/>
        <end position="1299"/>
    </location>
</feature>
<dbReference type="SMART" id="SM00369">
    <property type="entry name" value="LRR_TYP"/>
    <property type="match status" value="4"/>
</dbReference>
<keyword evidence="2" id="KW-0677">Repeat</keyword>
<feature type="coiled-coil region" evidence="7">
    <location>
        <begin position="121"/>
        <end position="148"/>
    </location>
</feature>
<evidence type="ECO:0000256" key="8">
    <source>
        <dbReference type="SAM" id="MobiDB-lite"/>
    </source>
</evidence>
<dbReference type="PROSITE" id="PS51450">
    <property type="entry name" value="LRR"/>
    <property type="match status" value="2"/>
</dbReference>
<evidence type="ECO:0000256" key="5">
    <source>
        <dbReference type="ARBA" id="ARBA00023175"/>
    </source>
</evidence>
<dbReference type="InterPro" id="IPR029058">
    <property type="entry name" value="AB_hydrolase_fold"/>
</dbReference>
<keyword evidence="4 7" id="KW-0175">Coiled coil</keyword>
<organism evidence="11 12">
    <name type="scientific">Polyrhizophydium stewartii</name>
    <dbReference type="NCBI Taxonomy" id="2732419"/>
    <lineage>
        <taxon>Eukaryota</taxon>
        <taxon>Fungi</taxon>
        <taxon>Fungi incertae sedis</taxon>
        <taxon>Chytridiomycota</taxon>
        <taxon>Chytridiomycota incertae sedis</taxon>
        <taxon>Chytridiomycetes</taxon>
        <taxon>Rhizophydiales</taxon>
        <taxon>Rhizophydiales incertae sedis</taxon>
        <taxon>Polyrhizophydium</taxon>
    </lineage>
</organism>
<dbReference type="Pfam" id="PF23598">
    <property type="entry name" value="LRR_14"/>
    <property type="match status" value="1"/>
</dbReference>
<dbReference type="SUPFAM" id="SSF52058">
    <property type="entry name" value="L domain-like"/>
    <property type="match status" value="1"/>
</dbReference>
<dbReference type="Gene3D" id="3.40.50.1820">
    <property type="entry name" value="alpha/beta hydrolase"/>
    <property type="match status" value="1"/>
</dbReference>
<feature type="compositionally biased region" description="Polar residues" evidence="8">
    <location>
        <begin position="90"/>
        <end position="114"/>
    </location>
</feature>
<dbReference type="InterPro" id="IPR001611">
    <property type="entry name" value="Leu-rich_rpt"/>
</dbReference>
<feature type="compositionally biased region" description="Low complexity" evidence="8">
    <location>
        <begin position="1"/>
        <end position="13"/>
    </location>
</feature>
<dbReference type="InterPro" id="IPR032675">
    <property type="entry name" value="LRR_dom_sf"/>
</dbReference>
<sequence>MSASATNKTSASNRLGGLSPTDNIHSATKMQDRNRSTASFDSFASKSGRSTPIMTRLIGCTTPSDIDDAVGPGGGKIPVSQAPAGMAPPQVQTARGSPPSRNNSSQDSQPPRNVTANVVQLDESQAKINKLEESHTQHREELLEKLKKAVDRIDSKPPISKGEIKKIVNGIVESCINVLDCIKDVEAATEAAAKAAKQANNKALAKASYGPHLEDVFKAVKSGVRAASENKDTIATVLDTLVKQLSPSISMPSAGEIGSALNKARSLTDFIEQLNRSRDPHLKGVKAATRFLAANGLEIASTIVNVAKVAADFVPVPGLAIAIGIIDKILKNIGDSRDAPKIMQTFCVHLGEIKTIIAPMTDQKFSADVRRKCSDLVALLKEADAAVERAKADAKTWRALLGGTSTKMNAQIESLRKKLDRIKELLSLAMQVDSAMMLMRMAKQLNIIDVKADKMLAWVSLLLRPRTLVLRHNDFMIDDESFQEDKGGIFCTFNAMMDGSPFVIKEFRDGIDSRKDEIEAEAHRWLNANHPNLLQLTGICLTENKQTGRGPFIALPFVKHDLKSFAAANPDLGMDNKLRILLRIARGLKYLHEQAPDAPIVHGSLTMRHVRVEIKERMVDDVREIQVTKVLIVPAVGIGKPSKTDSYADAFAAPEAAKAGSKPDAKHDIFSFGVMALSIVLGKEPAQVRTSYLDNPEGFDRQLFDLFIQAKMQIPNIRPNLDQFISRLNNKLKMEPELARPGASDIELLCAAFPDWTRDSGITLSSNNPHGDLVFIFDTTTQRSTVKWRLDWDAEHNLTALRLTASGISGGIPEDLGRLTELRTLWLDQNEFDREIPVKLFGLRNLTSLRIGQNRLKGPISTRISKLTQLVELDISGCGLDEIPGALASLKQLKILNLSGNNIKELPEQIDEMQLLEILDLSDCQIEKLPITSMQNLQILYLQNNKLIDLPRELGELTQLKDLNVSDNKFKVRPKCLDELPENVRHANMQPSHSLVRYDNPVLVSRTDAAAKGVGGAGAGAGAGRPAAAGQPSPAEMKKMPGGPKKLPPVDDKGRAKSPTQTEDILNSILPPREWEETGQLWVQKVSSTPATRLDVINLQEQLDHMLQKRQARETGICPVRRELYSQCFDELIRQVTISCQERGLLLLRVRDEIRMSIAAYQTLYESSVAFGMRKALQAEQGKADMENKIKELEDEKRQLEQTVLELKAKCEAIEKRESERRAMEERKHAEEIAFLKKTNVQLKTQLEGILSPQKNSLDASQPHFHQRTRVQMLSSSILAGLYAAECVATALLTMTAFASTRHVRGLIPRALSRKRLAQASTFVTEFPQSALVGKLAMVAYCMSNGVFELPGMTALYWFDVLLCLVLWGLFLQAYFARYPVYEQTKFYRNSTSTEPPLFFTQVAPRAGWAVGARLARTPADASHSHRTRTALAPHHAAPYRSISFWFRFLNPMWEASSRHLAVYESICYATPEEIEEAGVKAKYQLSLDIFHHSDYPKNRPVLIYVHGGSYRGGSKDSRPPLLSYMALKKYIVVAINYRLSPSVNYPTHVIDVKRAIRWVRNNISLYGGDPSFITLVGVSSGGHLATMVALTSGERKYQPGFEDADVSVQAVVSISGVYDLTNFKNHFGFNLKGWFSREVAGQQADDQFFRDASPTRRLKDAETKMHLTAATPEEKQGIALPPFMVIHGQADSLAPISHVREFTRTFKQVTKAELCYIELPSANHLFPQLSTPRGHYIAYGIEPFVRAMYERHVAAQKAK</sequence>
<keyword evidence="9" id="KW-0472">Membrane</keyword>
<keyword evidence="1" id="KW-0433">Leucine-rich repeat</keyword>
<keyword evidence="9" id="KW-1133">Transmembrane helix</keyword>
<dbReference type="InterPro" id="IPR011009">
    <property type="entry name" value="Kinase-like_dom_sf"/>
</dbReference>
<evidence type="ECO:0000259" key="10">
    <source>
        <dbReference type="PROSITE" id="PS50011"/>
    </source>
</evidence>
<accession>A0ABR4N1Q6</accession>
<dbReference type="InterPro" id="IPR019347">
    <property type="entry name" value="Axonemal_dynein_light_chain"/>
</dbReference>
<evidence type="ECO:0000313" key="12">
    <source>
        <dbReference type="Proteomes" id="UP001527925"/>
    </source>
</evidence>
<evidence type="ECO:0000256" key="4">
    <source>
        <dbReference type="ARBA" id="ARBA00023054"/>
    </source>
</evidence>
<feature type="domain" description="Protein kinase" evidence="10">
    <location>
        <begin position="475"/>
        <end position="738"/>
    </location>
</feature>
<gene>
    <name evidence="11" type="ORF">HK105_207079</name>
</gene>
<evidence type="ECO:0000313" key="11">
    <source>
        <dbReference type="EMBL" id="KAL2913467.1"/>
    </source>
</evidence>
<keyword evidence="3" id="KW-0243">Dynein</keyword>
<dbReference type="SUPFAM" id="SSF53474">
    <property type="entry name" value="alpha/beta-Hydrolases"/>
    <property type="match status" value="1"/>
</dbReference>
<feature type="transmembrane region" description="Helical" evidence="9">
    <location>
        <begin position="1355"/>
        <end position="1376"/>
    </location>
</feature>
<feature type="region of interest" description="Disordered" evidence="8">
    <location>
        <begin position="1"/>
        <end position="114"/>
    </location>
</feature>
<evidence type="ECO:0000256" key="7">
    <source>
        <dbReference type="SAM" id="Coils"/>
    </source>
</evidence>
<dbReference type="Pfam" id="PF07714">
    <property type="entry name" value="PK_Tyr_Ser-Thr"/>
    <property type="match status" value="1"/>
</dbReference>
<dbReference type="SMART" id="SM00220">
    <property type="entry name" value="S_TKc"/>
    <property type="match status" value="1"/>
</dbReference>
<dbReference type="EMBL" id="JADGIZ020000046">
    <property type="protein sequence ID" value="KAL2913467.1"/>
    <property type="molecule type" value="Genomic_DNA"/>
</dbReference>
<evidence type="ECO:0000256" key="6">
    <source>
        <dbReference type="ARBA" id="ARBA00038114"/>
    </source>
</evidence>
<dbReference type="InterPro" id="IPR055414">
    <property type="entry name" value="LRR_R13L4/SHOC2-like"/>
</dbReference>
<feature type="coiled-coil region" evidence="7">
    <location>
        <begin position="1176"/>
        <end position="1217"/>
    </location>
</feature>
<dbReference type="Pfam" id="PF10211">
    <property type="entry name" value="Ax_dynein_light"/>
    <property type="match status" value="1"/>
</dbReference>
<evidence type="ECO:0000256" key="9">
    <source>
        <dbReference type="SAM" id="Phobius"/>
    </source>
</evidence>
<evidence type="ECO:0000256" key="3">
    <source>
        <dbReference type="ARBA" id="ARBA00023017"/>
    </source>
</evidence>
<dbReference type="InterPro" id="IPR003591">
    <property type="entry name" value="Leu-rich_rpt_typical-subtyp"/>
</dbReference>
<feature type="compositionally biased region" description="Gly residues" evidence="8">
    <location>
        <begin position="1013"/>
        <end position="1023"/>
    </location>
</feature>
<protein>
    <recommendedName>
        <fullName evidence="10">Protein kinase domain-containing protein</fullName>
    </recommendedName>
</protein>
<evidence type="ECO:0000256" key="1">
    <source>
        <dbReference type="ARBA" id="ARBA00022614"/>
    </source>
</evidence>
<reference evidence="11 12" key="1">
    <citation type="submission" date="2023-09" db="EMBL/GenBank/DDBJ databases">
        <title>Pangenome analysis of Batrachochytrium dendrobatidis and related Chytrids.</title>
        <authorList>
            <person name="Yacoub M.N."/>
            <person name="Stajich J.E."/>
            <person name="James T.Y."/>
        </authorList>
    </citation>
    <scope>NUCLEOTIDE SEQUENCE [LARGE SCALE GENOMIC DNA]</scope>
    <source>
        <strain evidence="11 12">JEL0888</strain>
    </source>
</reference>
<proteinExistence type="inferred from homology"/>